<proteinExistence type="predicted"/>
<reference evidence="1" key="1">
    <citation type="submission" date="2020-06" db="EMBL/GenBank/DDBJ databases">
        <authorList>
            <consortium name="Plant Systems Biology data submission"/>
        </authorList>
    </citation>
    <scope>NUCLEOTIDE SEQUENCE</scope>
    <source>
        <strain evidence="1">D6</strain>
    </source>
</reference>
<name>A0A9N8HRN8_9STRA</name>
<protein>
    <submittedName>
        <fullName evidence="1">Uncharacterized protein</fullName>
    </submittedName>
</protein>
<dbReference type="AlphaFoldDB" id="A0A9N8HRN8"/>
<dbReference type="Proteomes" id="UP001153069">
    <property type="component" value="Unassembled WGS sequence"/>
</dbReference>
<sequence>MSKPSYSTKECHVAVYDEAAGSSIESVYLKKITPISKKSKDLLRKAVRDALERYSLNKDVLIVASLGGYVHWPDDVFVAFVDNLRSLNAAERVACATTDCIVLVNSEGFTVTLRILGAKKFFFEGVPDDDSENSEDSFEMDPNLHSQQVNIVSSFHNMHSTPKRK</sequence>
<evidence type="ECO:0000313" key="1">
    <source>
        <dbReference type="EMBL" id="CAB9522792.1"/>
    </source>
</evidence>
<dbReference type="EMBL" id="CAICTM010001339">
    <property type="protein sequence ID" value="CAB9522792.1"/>
    <property type="molecule type" value="Genomic_DNA"/>
</dbReference>
<accession>A0A9N8HRN8</accession>
<gene>
    <name evidence="1" type="ORF">SEMRO_1341_G264470.1</name>
</gene>
<organism evidence="1 2">
    <name type="scientific">Seminavis robusta</name>
    <dbReference type="NCBI Taxonomy" id="568900"/>
    <lineage>
        <taxon>Eukaryota</taxon>
        <taxon>Sar</taxon>
        <taxon>Stramenopiles</taxon>
        <taxon>Ochrophyta</taxon>
        <taxon>Bacillariophyta</taxon>
        <taxon>Bacillariophyceae</taxon>
        <taxon>Bacillariophycidae</taxon>
        <taxon>Naviculales</taxon>
        <taxon>Naviculaceae</taxon>
        <taxon>Seminavis</taxon>
    </lineage>
</organism>
<keyword evidence="2" id="KW-1185">Reference proteome</keyword>
<evidence type="ECO:0000313" key="2">
    <source>
        <dbReference type="Proteomes" id="UP001153069"/>
    </source>
</evidence>
<comment type="caution">
    <text evidence="1">The sequence shown here is derived from an EMBL/GenBank/DDBJ whole genome shotgun (WGS) entry which is preliminary data.</text>
</comment>